<evidence type="ECO:0000313" key="5">
    <source>
        <dbReference type="Proteomes" id="UP000000370"/>
    </source>
</evidence>
<dbReference type="InterPro" id="IPR027414">
    <property type="entry name" value="GH95_N_dom"/>
</dbReference>
<dbReference type="Gene3D" id="1.50.10.10">
    <property type="match status" value="1"/>
</dbReference>
<dbReference type="GO" id="GO:0005975">
    <property type="term" value="P:carbohydrate metabolic process"/>
    <property type="evidence" value="ECO:0007669"/>
    <property type="project" value="InterPro"/>
</dbReference>
<keyword evidence="5" id="KW-1185">Reference proteome</keyword>
<dbReference type="PANTHER" id="PTHR31084:SF0">
    <property type="entry name" value="ALPHA-L-FUCOSIDASE 2"/>
    <property type="match status" value="1"/>
</dbReference>
<dbReference type="Proteomes" id="UP000000370">
    <property type="component" value="Chromosome"/>
</dbReference>
<feature type="domain" description="Glycosyl hydrolase family 95 catalytic" evidence="3">
    <location>
        <begin position="267"/>
        <end position="679"/>
    </location>
</feature>
<feature type="domain" description="Glycosyl hydrolase family 95 N-terminal" evidence="1">
    <location>
        <begin position="7"/>
        <end position="248"/>
    </location>
</feature>
<dbReference type="FunFam" id="1.50.10.10:FF:000028">
    <property type="entry name" value="Alpha-L-fucosidase 2"/>
    <property type="match status" value="1"/>
</dbReference>
<dbReference type="SUPFAM" id="SSF48208">
    <property type="entry name" value="Six-hairpin glycosidases"/>
    <property type="match status" value="1"/>
</dbReference>
<sequence>MSQNTFLFYDKPANADIWEEALPLGNGSFGAMLYGNVEEEVIKLNQESVWYGGFRNRINPDSRKVLPKVRELIFDGQLKAAEELVYTSMFGTPISQGHYEPLADLRIAFNKRILHHSEQWQERQINHSNYKRFLDLQTACYNSSYTWRETDYKREALISYPDQVMAIRLTADNPMGVRIELDRGENYEKVEANENTITLSGSCGGNGSKFIAKVQVISDGTIVRAGAFLEVENASEIVLYVAGRTDFYEEDPMDWCNEKLALAAQKGYEEIKKDHIADYASLYQRVDLDLNGDKNYLNLPTDERLRLFKENKLDDGLLELYYNYGRYLLISSSREGALPANLQGIWNKDMMPAWGSKYTININTQMNYWPAEVTNLSECHTPLFEHIKRMVPHGREVAEKMYGCRGIVAHHNTDIYGDCVPQGKWMPATMWPMGFAWLATHVIEHYRYTKDVSFVKDFYSILKDASLFYVDYLVRDKENQLVTCPSTSPENTYILENGEKSTLCYGPSMDSQIIKELWTGFIEVSSDLEVSNDVVSAVENMLKELPKAKVGSRGQLLEWTKEYKEWEAGHRHISHLYGLYPGSTITFEKDKEFFEASKVTINERLSAGGGHTGWSRGWIINMWARLLDGEKALYNLQELLCHSTAHNLFDLHPSNTTGMSSIFQIDGNFGGTAGLSEMLLQSHEDVICLLPALPQRWENGYVTGLKVRGNIEVNLWWENGKLNRAEFLSPINQRKKIKLNDKIVILDLCENKIVDYMS</sequence>
<evidence type="ECO:0000259" key="2">
    <source>
        <dbReference type="Pfam" id="PF21307"/>
    </source>
</evidence>
<reference evidence="5" key="1">
    <citation type="submission" date="2007-11" db="EMBL/GenBank/DDBJ databases">
        <title>Complete genome sequence of Clostridium phytofermentans ISDg.</title>
        <authorList>
            <person name="Leschine S.B."/>
            <person name="Warnick T.A."/>
            <person name="Blanchard J.L."/>
            <person name="Schnell D.J."/>
            <person name="Petit E.L."/>
            <person name="LaTouf W.G."/>
            <person name="Copeland A."/>
            <person name="Lucas S."/>
            <person name="Lapidus A."/>
            <person name="Barry K."/>
            <person name="Glavina del Rio T."/>
            <person name="Dalin E."/>
            <person name="Tice H."/>
            <person name="Pitluck S."/>
            <person name="Kiss H."/>
            <person name="Brettin T."/>
            <person name="Bruce D."/>
            <person name="Detter J.C."/>
            <person name="Han C."/>
            <person name="Kuske C."/>
            <person name="Schmutz J."/>
            <person name="Larimer F."/>
            <person name="Land M."/>
            <person name="Hauser L."/>
            <person name="Kyrpides N."/>
            <person name="Kim E.A."/>
            <person name="Richardson P."/>
        </authorList>
    </citation>
    <scope>NUCLEOTIDE SEQUENCE [LARGE SCALE GENOMIC DNA]</scope>
    <source>
        <strain evidence="5">ATCC 700394 / DSM 18823 / ISDg</strain>
    </source>
</reference>
<organism evidence="4 5">
    <name type="scientific">Lachnoclostridium phytofermentans (strain ATCC 700394 / DSM 18823 / ISDg)</name>
    <name type="common">Clostridium phytofermentans</name>
    <dbReference type="NCBI Taxonomy" id="357809"/>
    <lineage>
        <taxon>Bacteria</taxon>
        <taxon>Bacillati</taxon>
        <taxon>Bacillota</taxon>
        <taxon>Clostridia</taxon>
        <taxon>Lachnospirales</taxon>
        <taxon>Lachnospiraceae</taxon>
    </lineage>
</organism>
<dbReference type="GO" id="GO:0004560">
    <property type="term" value="F:alpha-L-fucosidase activity"/>
    <property type="evidence" value="ECO:0007669"/>
    <property type="project" value="InterPro"/>
</dbReference>
<dbReference type="HOGENOM" id="CLU_004617_2_2_9"/>
<evidence type="ECO:0000259" key="3">
    <source>
        <dbReference type="Pfam" id="PF22124"/>
    </source>
</evidence>
<dbReference type="eggNOG" id="COG1554">
    <property type="taxonomic scope" value="Bacteria"/>
</dbReference>
<dbReference type="InterPro" id="IPR049053">
    <property type="entry name" value="AFCA-like_C"/>
</dbReference>
<dbReference type="OrthoDB" id="9802600at2"/>
<dbReference type="KEGG" id="cpy:Cphy_1395"/>
<dbReference type="RefSeq" id="WP_012199424.1">
    <property type="nucleotide sequence ID" value="NC_010001.1"/>
</dbReference>
<evidence type="ECO:0000313" key="4">
    <source>
        <dbReference type="EMBL" id="ABX41770.1"/>
    </source>
</evidence>
<dbReference type="EMBL" id="CP000885">
    <property type="protein sequence ID" value="ABX41770.1"/>
    <property type="molecule type" value="Genomic_DNA"/>
</dbReference>
<dbReference type="AlphaFoldDB" id="A9KPA8"/>
<proteinExistence type="predicted"/>
<dbReference type="STRING" id="357809.Cphy_1395"/>
<dbReference type="Pfam" id="PF22124">
    <property type="entry name" value="Glyco_hydro_95_cat"/>
    <property type="match status" value="1"/>
</dbReference>
<accession>A9KPA8</accession>
<dbReference type="PIRSF" id="PIRSF007663">
    <property type="entry name" value="UCP007663"/>
    <property type="match status" value="1"/>
</dbReference>
<dbReference type="InterPro" id="IPR012341">
    <property type="entry name" value="6hp_glycosidase-like_sf"/>
</dbReference>
<dbReference type="Pfam" id="PF21307">
    <property type="entry name" value="Glyco_hydro_95_C"/>
    <property type="match status" value="1"/>
</dbReference>
<dbReference type="InterPro" id="IPR008928">
    <property type="entry name" value="6-hairpin_glycosidase_sf"/>
</dbReference>
<name>A9KPA8_LACP7</name>
<gene>
    <name evidence="4" type="ordered locus">Cphy_1395</name>
</gene>
<dbReference type="Pfam" id="PF14498">
    <property type="entry name" value="Glyco_hyd_65N_2"/>
    <property type="match status" value="1"/>
</dbReference>
<feature type="domain" description="Alpha fucosidase A-like C-terminal" evidence="2">
    <location>
        <begin position="681"/>
        <end position="746"/>
    </location>
</feature>
<dbReference type="InterPro" id="IPR054363">
    <property type="entry name" value="GH95_cat"/>
</dbReference>
<dbReference type="CAZy" id="GH95">
    <property type="family name" value="Glycoside Hydrolase Family 95"/>
</dbReference>
<evidence type="ECO:0000259" key="1">
    <source>
        <dbReference type="Pfam" id="PF14498"/>
    </source>
</evidence>
<protein>
    <submittedName>
        <fullName evidence="4">Uncharacterized protein</fullName>
    </submittedName>
</protein>
<dbReference type="InterPro" id="IPR016518">
    <property type="entry name" value="Alpha-L-fucosidase"/>
</dbReference>
<dbReference type="PANTHER" id="PTHR31084">
    <property type="entry name" value="ALPHA-L-FUCOSIDASE 2"/>
    <property type="match status" value="1"/>
</dbReference>